<dbReference type="KEGG" id="aamb:D1866_09425"/>
<evidence type="ECO:0000313" key="3">
    <source>
        <dbReference type="Proteomes" id="UP000426328"/>
    </source>
</evidence>
<name>A0A650CWG1_ACIAM</name>
<sequence length="127" mass="13894">MYYAVRSATLNFNGCFIPSIVDVNLNNFINYTTSSCLNIRWVPVFCNVSTIIPIPLVFINSTTNANSADTLTIFIKCIWGSVALENEYGEVEYSIEGPVTEVTHCCLISSTLPIGGDLIPVLVSSTF</sequence>
<dbReference type="Proteomes" id="UP000426328">
    <property type="component" value="Chromosome"/>
</dbReference>
<reference evidence="2 3" key="2">
    <citation type="submission" date="2019-10" db="EMBL/GenBank/DDBJ databases">
        <title>Genome Sequences from Six Type Strain Members of the Archaeal Family Sulfolobaceae: Acidianus ambivalens, Acidianus infernus, Metallosphaera prunae, Stygiolobus azoricus, Sulfolobus metallicus, and Sulfurisphaera ohwakuensis.</title>
        <authorList>
            <person name="Counts J.A."/>
            <person name="Kelly R.M."/>
        </authorList>
    </citation>
    <scope>NUCLEOTIDE SEQUENCE [LARGE SCALE GENOMIC DNA]</scope>
    <source>
        <strain evidence="2 3">LEI 10</strain>
    </source>
</reference>
<dbReference type="RefSeq" id="WP_152939348.1">
    <property type="nucleotide sequence ID" value="NZ_CP045482.1"/>
</dbReference>
<protein>
    <submittedName>
        <fullName evidence="2">Uncharacterized protein</fullName>
    </submittedName>
</protein>
<gene>
    <name evidence="2" type="ORF">D1866_09425</name>
    <name evidence="1" type="ORF">GFB69_00865</name>
</gene>
<organism evidence="2 3">
    <name type="scientific">Acidianus ambivalens</name>
    <name type="common">Desulfurolobus ambivalens</name>
    <dbReference type="NCBI Taxonomy" id="2283"/>
    <lineage>
        <taxon>Archaea</taxon>
        <taxon>Thermoproteota</taxon>
        <taxon>Thermoprotei</taxon>
        <taxon>Sulfolobales</taxon>
        <taxon>Sulfolobaceae</taxon>
        <taxon>Acidianus</taxon>
    </lineage>
</organism>
<dbReference type="Proteomes" id="UP000474054">
    <property type="component" value="Unassembled WGS sequence"/>
</dbReference>
<reference evidence="1 4" key="1">
    <citation type="submission" date="2019-10" db="EMBL/GenBank/DDBJ databases">
        <title>Comparative genomics of sulfur disproportionating microorganisms.</title>
        <authorList>
            <person name="Ward L.M."/>
            <person name="Bertran E."/>
            <person name="Johnston D."/>
        </authorList>
    </citation>
    <scope>NUCLEOTIDE SEQUENCE [LARGE SCALE GENOMIC DNA]</scope>
    <source>
        <strain evidence="1 4">DSM 3772</strain>
    </source>
</reference>
<dbReference type="GeneID" id="42779950"/>
<dbReference type="EMBL" id="WHYS01000001">
    <property type="protein sequence ID" value="MQL54351.1"/>
    <property type="molecule type" value="Genomic_DNA"/>
</dbReference>
<accession>A0A650CWG1</accession>
<evidence type="ECO:0000313" key="1">
    <source>
        <dbReference type="EMBL" id="MQL54351.1"/>
    </source>
</evidence>
<dbReference type="AlphaFoldDB" id="A0A650CWG1"/>
<keyword evidence="3" id="KW-1185">Reference proteome</keyword>
<evidence type="ECO:0000313" key="2">
    <source>
        <dbReference type="EMBL" id="QGR22176.1"/>
    </source>
</evidence>
<dbReference type="EMBL" id="CP045482">
    <property type="protein sequence ID" value="QGR22176.1"/>
    <property type="molecule type" value="Genomic_DNA"/>
</dbReference>
<proteinExistence type="predicted"/>
<evidence type="ECO:0000313" key="4">
    <source>
        <dbReference type="Proteomes" id="UP000474054"/>
    </source>
</evidence>